<protein>
    <submittedName>
        <fullName evidence="1">Uncharacterized protein</fullName>
    </submittedName>
</protein>
<organism evidence="1">
    <name type="scientific">marine sediment metagenome</name>
    <dbReference type="NCBI Taxonomy" id="412755"/>
    <lineage>
        <taxon>unclassified sequences</taxon>
        <taxon>metagenomes</taxon>
        <taxon>ecological metagenomes</taxon>
    </lineage>
</organism>
<accession>A0A0F9CC99</accession>
<proteinExistence type="predicted"/>
<evidence type="ECO:0000313" key="1">
    <source>
        <dbReference type="EMBL" id="KKL46699.1"/>
    </source>
</evidence>
<dbReference type="AlphaFoldDB" id="A0A0F9CC99"/>
<gene>
    <name evidence="1" type="ORF">LCGC14_2342920</name>
</gene>
<sequence>MRHTATVYYWGTEASADILFDVHDHERIGWHVHQIAPWTNTKTVGNVTNNDVFVVYAKDEQ</sequence>
<name>A0A0F9CC99_9ZZZZ</name>
<comment type="caution">
    <text evidence="1">The sequence shown here is derived from an EMBL/GenBank/DDBJ whole genome shotgun (WGS) entry which is preliminary data.</text>
</comment>
<reference evidence="1" key="1">
    <citation type="journal article" date="2015" name="Nature">
        <title>Complex archaea that bridge the gap between prokaryotes and eukaryotes.</title>
        <authorList>
            <person name="Spang A."/>
            <person name="Saw J.H."/>
            <person name="Jorgensen S.L."/>
            <person name="Zaremba-Niedzwiedzka K."/>
            <person name="Martijn J."/>
            <person name="Lind A.E."/>
            <person name="van Eijk R."/>
            <person name="Schleper C."/>
            <person name="Guy L."/>
            <person name="Ettema T.J."/>
        </authorList>
    </citation>
    <scope>NUCLEOTIDE SEQUENCE</scope>
</reference>
<dbReference type="EMBL" id="LAZR01033933">
    <property type="protein sequence ID" value="KKL46699.1"/>
    <property type="molecule type" value="Genomic_DNA"/>
</dbReference>